<organism evidence="2 3">
    <name type="scientific">Rhizophagus irregularis</name>
    <dbReference type="NCBI Taxonomy" id="588596"/>
    <lineage>
        <taxon>Eukaryota</taxon>
        <taxon>Fungi</taxon>
        <taxon>Fungi incertae sedis</taxon>
        <taxon>Mucoromycota</taxon>
        <taxon>Glomeromycotina</taxon>
        <taxon>Glomeromycetes</taxon>
        <taxon>Glomerales</taxon>
        <taxon>Glomeraceae</taxon>
        <taxon>Rhizophagus</taxon>
    </lineage>
</organism>
<dbReference type="Proteomes" id="UP000234323">
    <property type="component" value="Unassembled WGS sequence"/>
</dbReference>
<name>A0A2I1GDJ8_9GLOM</name>
<proteinExistence type="predicted"/>
<dbReference type="EMBL" id="LLXI01000340">
    <property type="protein sequence ID" value="PKY44703.1"/>
    <property type="molecule type" value="Genomic_DNA"/>
</dbReference>
<comment type="caution">
    <text evidence="2">The sequence shown here is derived from an EMBL/GenBank/DDBJ whole genome shotgun (WGS) entry which is preliminary data.</text>
</comment>
<dbReference type="VEuPathDB" id="FungiDB:FUN_018908"/>
<dbReference type="OrthoDB" id="2377847at2759"/>
<dbReference type="InterPro" id="IPR013761">
    <property type="entry name" value="SAM/pointed_sf"/>
</dbReference>
<accession>A0A2I1GDJ8</accession>
<sequence length="150" mass="17169">MSTGFTSVSLLTVDEVKKLNSEQLNEYLRRRLKDTTNINKHANTITVEQEVDGSNFLDLTRDDLLSIKIPLGPVKDIEKMINEIKGDISDLKSSIEHIKDKLENIYELTARHEISKTQGSHYTSKFDVFDAYGLIRLALPRRQLLSEHVL</sequence>
<evidence type="ECO:0000313" key="3">
    <source>
        <dbReference type="Proteomes" id="UP000234323"/>
    </source>
</evidence>
<dbReference type="VEuPathDB" id="FungiDB:RhiirFUN_015356"/>
<protein>
    <recommendedName>
        <fullName evidence="4">SAM domain-containing protein</fullName>
    </recommendedName>
</protein>
<evidence type="ECO:0000313" key="2">
    <source>
        <dbReference type="EMBL" id="PKY44703.1"/>
    </source>
</evidence>
<gene>
    <name evidence="2" type="ORF">RhiirA4_419259</name>
</gene>
<keyword evidence="1" id="KW-0175">Coiled coil</keyword>
<keyword evidence="3" id="KW-1185">Reference proteome</keyword>
<dbReference type="Gene3D" id="1.10.150.50">
    <property type="entry name" value="Transcription Factor, Ets-1"/>
    <property type="match status" value="1"/>
</dbReference>
<feature type="coiled-coil region" evidence="1">
    <location>
        <begin position="74"/>
        <end position="101"/>
    </location>
</feature>
<evidence type="ECO:0000256" key="1">
    <source>
        <dbReference type="SAM" id="Coils"/>
    </source>
</evidence>
<dbReference type="AlphaFoldDB" id="A0A2I1GDJ8"/>
<evidence type="ECO:0008006" key="4">
    <source>
        <dbReference type="Google" id="ProtNLM"/>
    </source>
</evidence>
<reference evidence="2 3" key="1">
    <citation type="submission" date="2015-10" db="EMBL/GenBank/DDBJ databases">
        <title>Genome analyses suggest a sexual origin of heterokaryosis in a supposedly ancient asexual fungus.</title>
        <authorList>
            <person name="Ropars J."/>
            <person name="Sedzielewska K."/>
            <person name="Noel J."/>
            <person name="Charron P."/>
            <person name="Farinelli L."/>
            <person name="Marton T."/>
            <person name="Kruger M."/>
            <person name="Pelin A."/>
            <person name="Brachmann A."/>
            <person name="Corradi N."/>
        </authorList>
    </citation>
    <scope>NUCLEOTIDE SEQUENCE [LARGE SCALE GENOMIC DNA]</scope>
    <source>
        <strain evidence="2 3">A4</strain>
    </source>
</reference>
<dbReference type="VEuPathDB" id="FungiDB:RhiirA1_448535"/>